<evidence type="ECO:0000313" key="2">
    <source>
        <dbReference type="EMBL" id="HJF71088.1"/>
    </source>
</evidence>
<reference evidence="2" key="2">
    <citation type="submission" date="2021-09" db="EMBL/GenBank/DDBJ databases">
        <authorList>
            <person name="Gilroy R."/>
        </authorList>
    </citation>
    <scope>NUCLEOTIDE SEQUENCE</scope>
    <source>
        <strain evidence="2">6966</strain>
    </source>
</reference>
<sequence length="387" mass="42453">MKFKQLYISLLVVCLAFSCFTTKAETPAFYVEVPYTTINVKIIIEAWAEGVPGKFIFDTGAPTYITYSLARRLSLDATSTQNILDAHNQSMTLEKTQLKSLSMGIKPGINIEEIPVTIMPEGHLIEQFGVDGMIGCELFPGAVVRIDSRQKKIIITDNISPFRINLRNRLPLLHVQGQIPFIELNVGAGVMETVMFDSGSGAFYEMTTATASEALRENAAALQSKGYGSSGIGMAGAASAGEHNLIRLFELRVSTGRFRNIVTESMDAPCSRLGSQLLDYGTVTIDYASSAFYFEPFESAPQDLYKKRWNVDFTVANGHVVIACVWGELMEKISPGERVLKIDGEPVGEVNVADALQSSIVKIKNEKAVITVLRQDGTEVEVTIEKK</sequence>
<dbReference type="InterPro" id="IPR021109">
    <property type="entry name" value="Peptidase_aspartic_dom_sf"/>
</dbReference>
<feature type="chain" id="PRO_5036839347" evidence="1">
    <location>
        <begin position="25"/>
        <end position="387"/>
    </location>
</feature>
<protein>
    <submittedName>
        <fullName evidence="2">Aspartyl protease family protein</fullName>
    </submittedName>
</protein>
<dbReference type="AlphaFoldDB" id="A0A921H6I3"/>
<dbReference type="GO" id="GO:0006508">
    <property type="term" value="P:proteolysis"/>
    <property type="evidence" value="ECO:0007669"/>
    <property type="project" value="UniProtKB-KW"/>
</dbReference>
<feature type="signal peptide" evidence="1">
    <location>
        <begin position="1"/>
        <end position="24"/>
    </location>
</feature>
<reference evidence="2" key="1">
    <citation type="journal article" date="2021" name="PeerJ">
        <title>Extensive microbial diversity within the chicken gut microbiome revealed by metagenomics and culture.</title>
        <authorList>
            <person name="Gilroy R."/>
            <person name="Ravi A."/>
            <person name="Getino M."/>
            <person name="Pursley I."/>
            <person name="Horton D.L."/>
            <person name="Alikhan N.F."/>
            <person name="Baker D."/>
            <person name="Gharbi K."/>
            <person name="Hall N."/>
            <person name="Watson M."/>
            <person name="Adriaenssens E.M."/>
            <person name="Foster-Nyarko E."/>
            <person name="Jarju S."/>
            <person name="Secka A."/>
            <person name="Antonio M."/>
            <person name="Oren A."/>
            <person name="Chaudhuri R.R."/>
            <person name="La Ragione R."/>
            <person name="Hildebrand F."/>
            <person name="Pallen M.J."/>
        </authorList>
    </citation>
    <scope>NUCLEOTIDE SEQUENCE</scope>
    <source>
        <strain evidence="2">6966</strain>
    </source>
</reference>
<keyword evidence="2" id="KW-0378">Hydrolase</keyword>
<dbReference type="Proteomes" id="UP000742098">
    <property type="component" value="Unassembled WGS sequence"/>
</dbReference>
<name>A0A921H6I3_9BACT</name>
<organism evidence="2 3">
    <name type="scientific">Butyricimonas virosa</name>
    <dbReference type="NCBI Taxonomy" id="544645"/>
    <lineage>
        <taxon>Bacteria</taxon>
        <taxon>Pseudomonadati</taxon>
        <taxon>Bacteroidota</taxon>
        <taxon>Bacteroidia</taxon>
        <taxon>Bacteroidales</taxon>
        <taxon>Odoribacteraceae</taxon>
        <taxon>Butyricimonas</taxon>
    </lineage>
</organism>
<dbReference type="Gene3D" id="2.40.70.10">
    <property type="entry name" value="Acid Proteases"/>
    <property type="match status" value="1"/>
</dbReference>
<keyword evidence="1" id="KW-0732">Signal</keyword>
<proteinExistence type="predicted"/>
<keyword evidence="2" id="KW-0645">Protease</keyword>
<comment type="caution">
    <text evidence="2">The sequence shown here is derived from an EMBL/GenBank/DDBJ whole genome shotgun (WGS) entry which is preliminary data.</text>
</comment>
<evidence type="ECO:0000313" key="3">
    <source>
        <dbReference type="Proteomes" id="UP000742098"/>
    </source>
</evidence>
<dbReference type="GO" id="GO:0008233">
    <property type="term" value="F:peptidase activity"/>
    <property type="evidence" value="ECO:0007669"/>
    <property type="project" value="UniProtKB-KW"/>
</dbReference>
<accession>A0A921H6I3</accession>
<evidence type="ECO:0000256" key="1">
    <source>
        <dbReference type="SAM" id="SignalP"/>
    </source>
</evidence>
<dbReference type="Pfam" id="PF13650">
    <property type="entry name" value="Asp_protease_2"/>
    <property type="match status" value="1"/>
</dbReference>
<dbReference type="EMBL" id="DYVS01000172">
    <property type="protein sequence ID" value="HJF71088.1"/>
    <property type="molecule type" value="Genomic_DNA"/>
</dbReference>
<gene>
    <name evidence="2" type="ORF">K8V05_10075</name>
</gene>
<dbReference type="PROSITE" id="PS51257">
    <property type="entry name" value="PROKAR_LIPOPROTEIN"/>
    <property type="match status" value="1"/>
</dbReference>